<dbReference type="KEGG" id="ocn:CUC15_13580"/>
<keyword evidence="2" id="KW-0812">Transmembrane</keyword>
<evidence type="ECO:0000313" key="4">
    <source>
        <dbReference type="EMBL" id="AXI09894.1"/>
    </source>
</evidence>
<evidence type="ECO:0000259" key="3">
    <source>
        <dbReference type="SMART" id="SM00287"/>
    </source>
</evidence>
<protein>
    <recommendedName>
        <fullName evidence="3">SH3b domain-containing protein</fullName>
    </recommendedName>
</protein>
<dbReference type="AlphaFoldDB" id="A0A345PIR4"/>
<dbReference type="InterPro" id="IPR003646">
    <property type="entry name" value="SH3-like_bac-type"/>
</dbReference>
<dbReference type="EMBL" id="CP024848">
    <property type="protein sequence ID" value="AXI09894.1"/>
    <property type="molecule type" value="Genomic_DNA"/>
</dbReference>
<sequence length="161" mass="18025">MKKHKGLYIFILTIIALAFIVFVAFMQHNFNNPDFSASGTDPVATDTASSKDSGKAESTANEQKEKKENNDEDTVNEEDEQAENEGEEDTDTTTPSIQYVNLDLLTVRSEPDLESKIVGYVTKNQEVEVENINNPDGFVKVTTDEFTGYVKDKFLDPEESE</sequence>
<reference evidence="5" key="1">
    <citation type="submission" date="2017-11" db="EMBL/GenBank/DDBJ databases">
        <authorList>
            <person name="Zhu W."/>
        </authorList>
    </citation>
    <scope>NUCLEOTIDE SEQUENCE [LARGE SCALE GENOMIC DNA]</scope>
    <source>
        <strain evidence="5">160</strain>
    </source>
</reference>
<keyword evidence="5" id="KW-1185">Reference proteome</keyword>
<feature type="domain" description="SH3b" evidence="3">
    <location>
        <begin position="95"/>
        <end position="158"/>
    </location>
</feature>
<organism evidence="4 5">
    <name type="scientific">Oceanobacillus zhaokaii</name>
    <dbReference type="NCBI Taxonomy" id="2052660"/>
    <lineage>
        <taxon>Bacteria</taxon>
        <taxon>Bacillati</taxon>
        <taxon>Bacillota</taxon>
        <taxon>Bacilli</taxon>
        <taxon>Bacillales</taxon>
        <taxon>Bacillaceae</taxon>
        <taxon>Oceanobacillus</taxon>
    </lineage>
</organism>
<keyword evidence="2" id="KW-0472">Membrane</keyword>
<dbReference type="Proteomes" id="UP000253908">
    <property type="component" value="Chromosome"/>
</dbReference>
<feature type="transmembrane region" description="Helical" evidence="2">
    <location>
        <begin position="7"/>
        <end position="26"/>
    </location>
</feature>
<dbReference type="SMART" id="SM00287">
    <property type="entry name" value="SH3b"/>
    <property type="match status" value="1"/>
</dbReference>
<name>A0A345PIR4_9BACI</name>
<dbReference type="RefSeq" id="WP_114917180.1">
    <property type="nucleotide sequence ID" value="NZ_CP024848.1"/>
</dbReference>
<gene>
    <name evidence="4" type="ORF">CUC15_13580</name>
</gene>
<keyword evidence="2" id="KW-1133">Transmembrane helix</keyword>
<feature type="compositionally biased region" description="Acidic residues" evidence="1">
    <location>
        <begin position="70"/>
        <end position="91"/>
    </location>
</feature>
<evidence type="ECO:0000256" key="1">
    <source>
        <dbReference type="SAM" id="MobiDB-lite"/>
    </source>
</evidence>
<proteinExistence type="predicted"/>
<evidence type="ECO:0000313" key="5">
    <source>
        <dbReference type="Proteomes" id="UP000253908"/>
    </source>
</evidence>
<evidence type="ECO:0000256" key="2">
    <source>
        <dbReference type="SAM" id="Phobius"/>
    </source>
</evidence>
<dbReference type="OrthoDB" id="2974565at2"/>
<dbReference type="Gene3D" id="2.30.30.40">
    <property type="entry name" value="SH3 Domains"/>
    <property type="match status" value="1"/>
</dbReference>
<dbReference type="Pfam" id="PF08239">
    <property type="entry name" value="SH3_3"/>
    <property type="match status" value="1"/>
</dbReference>
<accession>A0A345PIR4</accession>
<feature type="compositionally biased region" description="Polar residues" evidence="1">
    <location>
        <begin position="46"/>
        <end position="60"/>
    </location>
</feature>
<feature type="region of interest" description="Disordered" evidence="1">
    <location>
        <begin position="34"/>
        <end position="97"/>
    </location>
</feature>